<dbReference type="Gene3D" id="2.60.120.10">
    <property type="entry name" value="Jelly Rolls"/>
    <property type="match status" value="1"/>
</dbReference>
<dbReference type="InterPro" id="IPR018490">
    <property type="entry name" value="cNMP-bd_dom_sf"/>
</dbReference>
<evidence type="ECO:0000259" key="1">
    <source>
        <dbReference type="Pfam" id="PF00027"/>
    </source>
</evidence>
<organism evidence="2 3">
    <name type="scientific">Parabacteroides distasonis</name>
    <dbReference type="NCBI Taxonomy" id="823"/>
    <lineage>
        <taxon>Bacteria</taxon>
        <taxon>Pseudomonadati</taxon>
        <taxon>Bacteroidota</taxon>
        <taxon>Bacteroidia</taxon>
        <taxon>Bacteroidales</taxon>
        <taxon>Tannerellaceae</taxon>
        <taxon>Parabacteroides</taxon>
    </lineage>
</organism>
<comment type="caution">
    <text evidence="2">The sequence shown here is derived from an EMBL/GenBank/DDBJ whole genome shotgun (WGS) entry which is preliminary data.</text>
</comment>
<dbReference type="Pfam" id="PF00027">
    <property type="entry name" value="cNMP_binding"/>
    <property type="match status" value="1"/>
</dbReference>
<dbReference type="InterPro" id="IPR000595">
    <property type="entry name" value="cNMP-bd_dom"/>
</dbReference>
<accession>A0A4S2EH11</accession>
<sequence>MANFNPYIDKIDMDFWRELCAKEGKLCLYKKGDYFLHCGDITRKVWGFIKKGYFKYSVTDSEGNTHITGFSFCDTPLGDYSSLVLKTPAVTDIIAATDAEVLVCNRNIVDELFEKDFKLHCVISDGFFHQTYDSFLNLYRQSAKERYIHILEYYPNILQNITLKELASYLQITPTYLSRIRKEITFGKK</sequence>
<evidence type="ECO:0000313" key="2">
    <source>
        <dbReference type="EMBL" id="TGY53414.1"/>
    </source>
</evidence>
<dbReference type="Gene3D" id="1.10.10.60">
    <property type="entry name" value="Homeodomain-like"/>
    <property type="match status" value="1"/>
</dbReference>
<reference evidence="2 3" key="1">
    <citation type="submission" date="2019-04" db="EMBL/GenBank/DDBJ databases">
        <title>Microbes associate with the intestines of laboratory mice.</title>
        <authorList>
            <person name="Navarre W."/>
            <person name="Wong E."/>
            <person name="Huang K."/>
            <person name="Tropini C."/>
            <person name="Ng K."/>
            <person name="Yu B."/>
        </authorList>
    </citation>
    <scope>NUCLEOTIDE SEQUENCE [LARGE SCALE GENOMIC DNA]</scope>
    <source>
        <strain evidence="2 3">NM39_I3</strain>
    </source>
</reference>
<dbReference type="RefSeq" id="WP_123477168.1">
    <property type="nucleotide sequence ID" value="NZ_SRYM01000088.1"/>
</dbReference>
<dbReference type="Proteomes" id="UP000310032">
    <property type="component" value="Unassembled WGS sequence"/>
</dbReference>
<evidence type="ECO:0000313" key="3">
    <source>
        <dbReference type="Proteomes" id="UP000310032"/>
    </source>
</evidence>
<dbReference type="SUPFAM" id="SSF51206">
    <property type="entry name" value="cAMP-binding domain-like"/>
    <property type="match status" value="1"/>
</dbReference>
<feature type="domain" description="Cyclic nucleotide-binding" evidence="1">
    <location>
        <begin position="29"/>
        <end position="116"/>
    </location>
</feature>
<dbReference type="AlphaFoldDB" id="A0A4S2EH11"/>
<dbReference type="InterPro" id="IPR014710">
    <property type="entry name" value="RmlC-like_jellyroll"/>
</dbReference>
<protein>
    <submittedName>
        <fullName evidence="2">Crp/Fnr family transcriptional regulator</fullName>
    </submittedName>
</protein>
<proteinExistence type="predicted"/>
<name>A0A4S2EH11_PARDI</name>
<dbReference type="EMBL" id="SRYM01000088">
    <property type="protein sequence ID" value="TGY53414.1"/>
    <property type="molecule type" value="Genomic_DNA"/>
</dbReference>
<gene>
    <name evidence="2" type="ORF">E5342_18240</name>
</gene>